<protein>
    <recommendedName>
        <fullName evidence="1">WD repeat and coiled-coil-containing protein</fullName>
    </recommendedName>
</protein>
<keyword evidence="2" id="KW-0853">WD repeat</keyword>
<feature type="region of interest" description="Disordered" evidence="5">
    <location>
        <begin position="487"/>
        <end position="514"/>
    </location>
</feature>
<feature type="region of interest" description="Disordered" evidence="5">
    <location>
        <begin position="527"/>
        <end position="560"/>
    </location>
</feature>
<feature type="compositionally biased region" description="Low complexity" evidence="5">
    <location>
        <begin position="264"/>
        <end position="286"/>
    </location>
</feature>
<keyword evidence="4" id="KW-0175">Coiled coil</keyword>
<gene>
    <name evidence="7" type="primary">LOC101643337</name>
</gene>
<evidence type="ECO:0000313" key="7">
    <source>
        <dbReference type="RefSeq" id="XP_012859811.3"/>
    </source>
</evidence>
<sequence>MELGKGRLLRTGLNALYQAIHPTHGLAWTDGSHVVLTDVQLHHGEVKFGPSKVIGQFEHIYGLSWAPPATADTRALLAVQHKKHITVWQVWPSTAERSRWLMSQTCDIRESLPVLPQGCLWHPQSAVLTVLTAQDVSIFHDVHRDSSRVKVDTSAQGHIHCACWTRDGQRLVVAVGRSLHSYIWDSAQKTLHRCSFCPVFGVDSYVRAIGATVNSQVAVATELPLDQICGLNASEAFDVPASGKDTYLCTSPVTGAGPSLGKGASASTTSSEPTASSSFSSPSSDPLDLTHIRFSRSGAENGSLLCLRRKDDLTGTGQDSSHLVLVTFGKEATMTRKVTLPGILAPDLIAFHLQAQVVAVASSTCSTIWVYSVIPSSMPNIQQVRLESNERPKGLTFLTGKLLLILVGMQKPTDVAFLPSSKSDQYIIRLVVREVTLEEASPGTSSETQSGDAPFSALLSKTNQRKAMESLCPDFCHQNRELFLTARTRSQSGSPGRTLIQEIRSPPPSSLHEGSVALDTLDAEPVSRSLAKPRPGGSPEASPVQAGHSPPEPPNLPQRTNLGKEKEAYQMLFKKLEVLSRSLSEMQQNLYELTSCLHHGKKPPAGYPRSQDPPYVHIVCQKPYSVGAVVERRAMLLCHGKLRLSVLQQTFDLSLIEMHWRDSLWILLSADSEGFIPLTFTATQEVTIRDGSLCRSGVFKDSFSESGS</sequence>
<organism evidence="6 7">
    <name type="scientific">Echinops telfairi</name>
    <name type="common">Lesser hedgehog tenrec</name>
    <dbReference type="NCBI Taxonomy" id="9371"/>
    <lineage>
        <taxon>Eukaryota</taxon>
        <taxon>Metazoa</taxon>
        <taxon>Chordata</taxon>
        <taxon>Craniata</taxon>
        <taxon>Vertebrata</taxon>
        <taxon>Euteleostomi</taxon>
        <taxon>Mammalia</taxon>
        <taxon>Eutheria</taxon>
        <taxon>Afrotheria</taxon>
        <taxon>Tenrecidae</taxon>
        <taxon>Tenrecinae</taxon>
        <taxon>Echinops</taxon>
    </lineage>
</organism>
<evidence type="ECO:0000256" key="5">
    <source>
        <dbReference type="SAM" id="MobiDB-lite"/>
    </source>
</evidence>
<dbReference type="InterPro" id="IPR028041">
    <property type="entry name" value="WDCP"/>
</dbReference>
<dbReference type="PANTHER" id="PTHR14897:SF5">
    <property type="entry name" value="WD REPEAT AND COILED-COIL-CONTAINING PROTEIN"/>
    <property type="match status" value="1"/>
</dbReference>
<keyword evidence="6" id="KW-1185">Reference proteome</keyword>
<dbReference type="PANTHER" id="PTHR14897">
    <property type="entry name" value="WD REPEAT AND COILED-COIL-CONTAINING PROTEIN"/>
    <property type="match status" value="1"/>
</dbReference>
<evidence type="ECO:0000256" key="1">
    <source>
        <dbReference type="ARBA" id="ARBA00015683"/>
    </source>
</evidence>
<feature type="region of interest" description="Disordered" evidence="5">
    <location>
        <begin position="258"/>
        <end position="286"/>
    </location>
</feature>
<dbReference type="Proteomes" id="UP000694863">
    <property type="component" value="Unplaced"/>
</dbReference>
<dbReference type="RefSeq" id="XP_012859811.3">
    <property type="nucleotide sequence ID" value="XM_013004357.3"/>
</dbReference>
<dbReference type="Pfam" id="PF15390">
    <property type="entry name" value="WDCP"/>
    <property type="match status" value="1"/>
</dbReference>
<keyword evidence="3" id="KW-0677">Repeat</keyword>
<proteinExistence type="predicted"/>
<name>A0ABM0ZQ55_ECHTE</name>
<accession>A0ABM0ZQ55</accession>
<evidence type="ECO:0000256" key="3">
    <source>
        <dbReference type="ARBA" id="ARBA00022737"/>
    </source>
</evidence>
<evidence type="ECO:0000313" key="6">
    <source>
        <dbReference type="Proteomes" id="UP000694863"/>
    </source>
</evidence>
<evidence type="ECO:0000256" key="2">
    <source>
        <dbReference type="ARBA" id="ARBA00022574"/>
    </source>
</evidence>
<evidence type="ECO:0000256" key="4">
    <source>
        <dbReference type="ARBA" id="ARBA00023054"/>
    </source>
</evidence>
<reference evidence="7" key="1">
    <citation type="submission" date="2025-08" db="UniProtKB">
        <authorList>
            <consortium name="RefSeq"/>
        </authorList>
    </citation>
    <scope>IDENTIFICATION</scope>
</reference>
<dbReference type="GeneID" id="101643337"/>
<dbReference type="SUPFAM" id="SSF101908">
    <property type="entry name" value="Putative isomerase YbhE"/>
    <property type="match status" value="1"/>
</dbReference>